<dbReference type="Proteomes" id="UP001605036">
    <property type="component" value="Unassembled WGS sequence"/>
</dbReference>
<sequence length="162" mass="18974">MLSIFDSYVNPTNDPNVQPLVKRLDADDFSVDKFFGLQDSTFPEDVQAGPDFEEDLRTNERLRFRSESRNLMAEPQWLTRSTRVRLEYEPIILSDFPPTDNPILPITLDLTVDAHKDPSFLPQSQMCQFQHLWISLNTCHPRRTRDRKIKDGLVKKILQRKT</sequence>
<gene>
    <name evidence="1" type="ORF">R1flu_006106</name>
</gene>
<comment type="caution">
    <text evidence="1">The sequence shown here is derived from an EMBL/GenBank/DDBJ whole genome shotgun (WGS) entry which is preliminary data.</text>
</comment>
<dbReference type="EMBL" id="JBHFFA010000003">
    <property type="protein sequence ID" value="KAL2634627.1"/>
    <property type="molecule type" value="Genomic_DNA"/>
</dbReference>
<accession>A0ABD1YZ51</accession>
<dbReference type="AlphaFoldDB" id="A0ABD1YZ51"/>
<evidence type="ECO:0000313" key="1">
    <source>
        <dbReference type="EMBL" id="KAL2634627.1"/>
    </source>
</evidence>
<keyword evidence="2" id="KW-1185">Reference proteome</keyword>
<organism evidence="1 2">
    <name type="scientific">Riccia fluitans</name>
    <dbReference type="NCBI Taxonomy" id="41844"/>
    <lineage>
        <taxon>Eukaryota</taxon>
        <taxon>Viridiplantae</taxon>
        <taxon>Streptophyta</taxon>
        <taxon>Embryophyta</taxon>
        <taxon>Marchantiophyta</taxon>
        <taxon>Marchantiopsida</taxon>
        <taxon>Marchantiidae</taxon>
        <taxon>Marchantiales</taxon>
        <taxon>Ricciaceae</taxon>
        <taxon>Riccia</taxon>
    </lineage>
</organism>
<evidence type="ECO:0000313" key="2">
    <source>
        <dbReference type="Proteomes" id="UP001605036"/>
    </source>
</evidence>
<proteinExistence type="predicted"/>
<name>A0ABD1YZ51_9MARC</name>
<protein>
    <submittedName>
        <fullName evidence="1">Uncharacterized protein</fullName>
    </submittedName>
</protein>
<reference evidence="1 2" key="1">
    <citation type="submission" date="2024-09" db="EMBL/GenBank/DDBJ databases">
        <title>Chromosome-scale assembly of Riccia fluitans.</title>
        <authorList>
            <person name="Paukszto L."/>
            <person name="Sawicki J."/>
            <person name="Karawczyk K."/>
            <person name="Piernik-Szablinska J."/>
            <person name="Szczecinska M."/>
            <person name="Mazdziarz M."/>
        </authorList>
    </citation>
    <scope>NUCLEOTIDE SEQUENCE [LARGE SCALE GENOMIC DNA]</scope>
    <source>
        <strain evidence="1">Rf_01</strain>
        <tissue evidence="1">Aerial parts of the thallus</tissue>
    </source>
</reference>